<evidence type="ECO:0000313" key="7">
    <source>
        <dbReference type="EMBL" id="MFC3550860.1"/>
    </source>
</evidence>
<keyword evidence="5" id="KW-1015">Disulfide bond</keyword>
<organism evidence="7 8">
    <name type="scientific">Lysobacter cavernae</name>
    <dbReference type="NCBI Taxonomy" id="1685901"/>
    <lineage>
        <taxon>Bacteria</taxon>
        <taxon>Pseudomonadati</taxon>
        <taxon>Pseudomonadota</taxon>
        <taxon>Gammaproteobacteria</taxon>
        <taxon>Lysobacterales</taxon>
        <taxon>Lysobacteraceae</taxon>
        <taxon>Lysobacter</taxon>
    </lineage>
</organism>
<evidence type="ECO:0000256" key="1">
    <source>
        <dbReference type="ARBA" id="ARBA00022722"/>
    </source>
</evidence>
<dbReference type="InterPro" id="IPR008947">
    <property type="entry name" value="PLipase_C/P1_nuclease_dom_sf"/>
</dbReference>
<evidence type="ECO:0000256" key="3">
    <source>
        <dbReference type="ARBA" id="ARBA00022759"/>
    </source>
</evidence>
<dbReference type="Gene3D" id="1.10.575.10">
    <property type="entry name" value="P1 Nuclease"/>
    <property type="match status" value="1"/>
</dbReference>
<evidence type="ECO:0000256" key="2">
    <source>
        <dbReference type="ARBA" id="ARBA00022723"/>
    </source>
</evidence>
<sequence length="279" mass="30033">MTRPITPRAHAIPARALLTLLLALALVPGNALAWGRLGHRLVAALAWDELTPQTRRAIDALLAGESDPTLPGIASWADELREHDPDLGKRSSKWHYVNIAEDDCVYVQARHCPNGGDCVVEAIRTQTAILADRDQPRTARLQALKFVVHFVGDVHQPLHAGYASDKGGNDVQVNLNGKGSNLHSLWDSGMLNAAGLDEAVWLQRLRALPLAVPMAREALPPASAEWAEASCQIAIRPGLYPAKAVIGPDYLQTWRPVAEVQLRRGGAQLAATLNAALGG</sequence>
<keyword evidence="1" id="KW-0540">Nuclease</keyword>
<keyword evidence="3" id="KW-0255">Endonuclease</keyword>
<evidence type="ECO:0000256" key="5">
    <source>
        <dbReference type="ARBA" id="ARBA00023157"/>
    </source>
</evidence>
<dbReference type="Proteomes" id="UP001595740">
    <property type="component" value="Unassembled WGS sequence"/>
</dbReference>
<evidence type="ECO:0000313" key="8">
    <source>
        <dbReference type="Proteomes" id="UP001595740"/>
    </source>
</evidence>
<dbReference type="Pfam" id="PF02265">
    <property type="entry name" value="S1-P1_nuclease"/>
    <property type="match status" value="1"/>
</dbReference>
<protein>
    <submittedName>
        <fullName evidence="7">S1/P1 nuclease</fullName>
    </submittedName>
</protein>
<dbReference type="InterPro" id="IPR003154">
    <property type="entry name" value="S1/P1nuclease"/>
</dbReference>
<evidence type="ECO:0000256" key="6">
    <source>
        <dbReference type="ARBA" id="ARBA00023180"/>
    </source>
</evidence>
<keyword evidence="2" id="KW-0479">Metal-binding</keyword>
<keyword evidence="8" id="KW-1185">Reference proteome</keyword>
<dbReference type="PANTHER" id="PTHR33146">
    <property type="entry name" value="ENDONUCLEASE 4"/>
    <property type="match status" value="1"/>
</dbReference>
<keyword evidence="6" id="KW-0325">Glycoprotein</keyword>
<gene>
    <name evidence="7" type="ORF">ACFOLC_07490</name>
</gene>
<proteinExistence type="predicted"/>
<name>A0ABV7RMY7_9GAMM</name>
<dbReference type="PANTHER" id="PTHR33146:SF26">
    <property type="entry name" value="ENDONUCLEASE 4"/>
    <property type="match status" value="1"/>
</dbReference>
<accession>A0ABV7RMY7</accession>
<dbReference type="CDD" id="cd11010">
    <property type="entry name" value="S1-P1_nuclease"/>
    <property type="match status" value="1"/>
</dbReference>
<dbReference type="RefSeq" id="WP_386758630.1">
    <property type="nucleotide sequence ID" value="NZ_JBHRXK010000003.1"/>
</dbReference>
<dbReference type="SUPFAM" id="SSF48537">
    <property type="entry name" value="Phospholipase C/P1 nuclease"/>
    <property type="match status" value="1"/>
</dbReference>
<keyword evidence="4" id="KW-0378">Hydrolase</keyword>
<reference evidence="8" key="1">
    <citation type="journal article" date="2019" name="Int. J. Syst. Evol. Microbiol.">
        <title>The Global Catalogue of Microorganisms (GCM) 10K type strain sequencing project: providing services to taxonomists for standard genome sequencing and annotation.</title>
        <authorList>
            <consortium name="The Broad Institute Genomics Platform"/>
            <consortium name="The Broad Institute Genome Sequencing Center for Infectious Disease"/>
            <person name="Wu L."/>
            <person name="Ma J."/>
        </authorList>
    </citation>
    <scope>NUCLEOTIDE SEQUENCE [LARGE SCALE GENOMIC DNA]</scope>
    <source>
        <strain evidence="8">KCTC 42875</strain>
    </source>
</reference>
<dbReference type="EMBL" id="JBHRXK010000003">
    <property type="protein sequence ID" value="MFC3550860.1"/>
    <property type="molecule type" value="Genomic_DNA"/>
</dbReference>
<comment type="caution">
    <text evidence="7">The sequence shown here is derived from an EMBL/GenBank/DDBJ whole genome shotgun (WGS) entry which is preliminary data.</text>
</comment>
<evidence type="ECO:0000256" key="4">
    <source>
        <dbReference type="ARBA" id="ARBA00022801"/>
    </source>
</evidence>